<accession>A0AAJ2HP52</accession>
<evidence type="ECO:0000313" key="3">
    <source>
        <dbReference type="Proteomes" id="UP001183582"/>
    </source>
</evidence>
<reference evidence="2 3" key="1">
    <citation type="submission" date="2021-06" db="EMBL/GenBank/DDBJ databases">
        <title>Genome-based taxonomic framework of Microbacterium strains isolated from marine environment, the description of four new species and reclassification of four preexisting species.</title>
        <authorList>
            <person name="Lee S.D."/>
            <person name="Kim S.-M."/>
            <person name="Byeon Y.-S."/>
            <person name="Yang H.L."/>
            <person name="Kim I.S."/>
        </authorList>
    </citation>
    <scope>NUCLEOTIDE SEQUENCE [LARGE SCALE GENOMIC DNA]</scope>
    <source>
        <strain evidence="2 3">KACC 20514</strain>
    </source>
</reference>
<proteinExistence type="predicted"/>
<comment type="caution">
    <text evidence="2">The sequence shown here is derived from an EMBL/GenBank/DDBJ whole genome shotgun (WGS) entry which is preliminary data.</text>
</comment>
<organism evidence="2 3">
    <name type="scientific">Microbacterium aurantiacum</name>
    <dbReference type="NCBI Taxonomy" id="162393"/>
    <lineage>
        <taxon>Bacteria</taxon>
        <taxon>Bacillati</taxon>
        <taxon>Actinomycetota</taxon>
        <taxon>Actinomycetes</taxon>
        <taxon>Micrococcales</taxon>
        <taxon>Microbacteriaceae</taxon>
        <taxon>Microbacterium</taxon>
    </lineage>
</organism>
<evidence type="ECO:0000313" key="2">
    <source>
        <dbReference type="EMBL" id="MDS0246758.1"/>
    </source>
</evidence>
<sequence length="314" mass="34244">MSSQNRFRAAVVLTGILLLSGCTAPTGGEARAVSPIDEYLLAAEGTGMSAQERREEGDARLLAREEVIAECMKEQGFDYIPAPPTPLGFDFNTWGSPELDDPAWIERWGYGIVDGPDQVQVTIPEDPNQAIVDGLSDSERTAYYEALVGSVDAFDADGVYDPSKGGCFGHAEIVDAADDPLRGDRFRALNDAVMAFYTELNEQQDIVALNARWAACMADEGEDGFTSPLDPVSEINVSLQELVKAGGETAWDDPDIERLREREIALAQIDARCRESVDYRATEEEVRFEAEERFVADNLAELEAYRAAAEGAGS</sequence>
<dbReference type="RefSeq" id="WP_310892110.1">
    <property type="nucleotide sequence ID" value="NZ_BAAAGR010000007.1"/>
</dbReference>
<name>A0AAJ2HP52_9MICO</name>
<dbReference type="PROSITE" id="PS51257">
    <property type="entry name" value="PROKAR_LIPOPROTEIN"/>
    <property type="match status" value="1"/>
</dbReference>
<keyword evidence="1" id="KW-0732">Signal</keyword>
<protein>
    <submittedName>
        <fullName evidence="2">Uncharacterized protein</fullName>
    </submittedName>
</protein>
<gene>
    <name evidence="2" type="ORF">KZC50_14255</name>
</gene>
<dbReference type="EMBL" id="JAHWXH010000004">
    <property type="protein sequence ID" value="MDS0246758.1"/>
    <property type="molecule type" value="Genomic_DNA"/>
</dbReference>
<feature type="chain" id="PRO_5042537627" evidence="1">
    <location>
        <begin position="25"/>
        <end position="314"/>
    </location>
</feature>
<dbReference type="Proteomes" id="UP001183582">
    <property type="component" value="Unassembled WGS sequence"/>
</dbReference>
<dbReference type="GeneID" id="301459420"/>
<feature type="signal peptide" evidence="1">
    <location>
        <begin position="1"/>
        <end position="24"/>
    </location>
</feature>
<evidence type="ECO:0000256" key="1">
    <source>
        <dbReference type="SAM" id="SignalP"/>
    </source>
</evidence>
<dbReference type="AlphaFoldDB" id="A0AAJ2HP52"/>